<sequence>MAAVAWTYTANPMILLKSTIPPKAVAQKTTPLKAKISRVTQQKLAAAAIQEKGLHLLGRKSFNDFEVTDVNKYADKADQKEKTRITADAIAQMEDDEQENDENGGVVGEKNGNDDNGDLEL</sequence>
<feature type="region of interest" description="Disordered" evidence="1">
    <location>
        <begin position="81"/>
        <end position="121"/>
    </location>
</feature>
<gene>
    <name evidence="2" type="ORF">HK100_010521</name>
</gene>
<evidence type="ECO:0000256" key="1">
    <source>
        <dbReference type="SAM" id="MobiDB-lite"/>
    </source>
</evidence>
<feature type="non-terminal residue" evidence="2">
    <location>
        <position position="121"/>
    </location>
</feature>
<protein>
    <submittedName>
        <fullName evidence="2">Uncharacterized protein</fullName>
    </submittedName>
</protein>
<reference evidence="2" key="1">
    <citation type="submission" date="2020-05" db="EMBL/GenBank/DDBJ databases">
        <title>Phylogenomic resolution of chytrid fungi.</title>
        <authorList>
            <person name="Stajich J.E."/>
            <person name="Amses K."/>
            <person name="Simmons R."/>
            <person name="Seto K."/>
            <person name="Myers J."/>
            <person name="Bonds A."/>
            <person name="Quandt C.A."/>
            <person name="Barry K."/>
            <person name="Liu P."/>
            <person name="Grigoriev I."/>
            <person name="Longcore J.E."/>
            <person name="James T.Y."/>
        </authorList>
    </citation>
    <scope>NUCLEOTIDE SEQUENCE</scope>
    <source>
        <strain evidence="2">JEL0513</strain>
    </source>
</reference>
<dbReference type="AlphaFoldDB" id="A0AAD5XIU0"/>
<evidence type="ECO:0000313" key="3">
    <source>
        <dbReference type="Proteomes" id="UP001211907"/>
    </source>
</evidence>
<proteinExistence type="predicted"/>
<dbReference type="Proteomes" id="UP001211907">
    <property type="component" value="Unassembled WGS sequence"/>
</dbReference>
<name>A0AAD5XIU0_9FUNG</name>
<feature type="compositionally biased region" description="Acidic residues" evidence="1">
    <location>
        <begin position="93"/>
        <end position="102"/>
    </location>
</feature>
<evidence type="ECO:0000313" key="2">
    <source>
        <dbReference type="EMBL" id="KAJ3125964.1"/>
    </source>
</evidence>
<dbReference type="EMBL" id="JADGJH010000584">
    <property type="protein sequence ID" value="KAJ3125964.1"/>
    <property type="molecule type" value="Genomic_DNA"/>
</dbReference>
<accession>A0AAD5XIU0</accession>
<comment type="caution">
    <text evidence="2">The sequence shown here is derived from an EMBL/GenBank/DDBJ whole genome shotgun (WGS) entry which is preliminary data.</text>
</comment>
<keyword evidence="3" id="KW-1185">Reference proteome</keyword>
<organism evidence="2 3">
    <name type="scientific">Physocladia obscura</name>
    <dbReference type="NCBI Taxonomy" id="109957"/>
    <lineage>
        <taxon>Eukaryota</taxon>
        <taxon>Fungi</taxon>
        <taxon>Fungi incertae sedis</taxon>
        <taxon>Chytridiomycota</taxon>
        <taxon>Chytridiomycota incertae sedis</taxon>
        <taxon>Chytridiomycetes</taxon>
        <taxon>Chytridiales</taxon>
        <taxon>Chytriomycetaceae</taxon>
        <taxon>Physocladia</taxon>
    </lineage>
</organism>